<proteinExistence type="predicted"/>
<comment type="caution">
    <text evidence="1">The sequence shown here is derived from an EMBL/GenBank/DDBJ whole genome shotgun (WGS) entry which is preliminary data.</text>
</comment>
<sequence length="52" mass="6214">MWNVECRIVGFADEEFINKEFIQHSTLRLCRDHSTFNTQHSTFATLYYSRGI</sequence>
<protein>
    <submittedName>
        <fullName evidence="1">Uncharacterized protein</fullName>
    </submittedName>
</protein>
<evidence type="ECO:0000313" key="2">
    <source>
        <dbReference type="Proteomes" id="UP000004407"/>
    </source>
</evidence>
<gene>
    <name evidence="1" type="ORF">HMPREF0673_00626</name>
</gene>
<evidence type="ECO:0000313" key="1">
    <source>
        <dbReference type="EMBL" id="EHJ41569.1"/>
    </source>
</evidence>
<organism evidence="1 2">
    <name type="scientific">Leyella stercorea DSM 18206</name>
    <dbReference type="NCBI Taxonomy" id="1002367"/>
    <lineage>
        <taxon>Bacteria</taxon>
        <taxon>Pseudomonadati</taxon>
        <taxon>Bacteroidota</taxon>
        <taxon>Bacteroidia</taxon>
        <taxon>Bacteroidales</taxon>
        <taxon>Prevotellaceae</taxon>
        <taxon>Leyella</taxon>
    </lineage>
</organism>
<dbReference type="EMBL" id="AFZZ01000058">
    <property type="protein sequence ID" value="EHJ41569.1"/>
    <property type="molecule type" value="Genomic_DNA"/>
</dbReference>
<accession>G6AVJ1</accession>
<dbReference type="HOGENOM" id="CLU_3083320_0_0_10"/>
<dbReference type="AlphaFoldDB" id="G6AVJ1"/>
<reference evidence="1 2" key="1">
    <citation type="submission" date="2011-08" db="EMBL/GenBank/DDBJ databases">
        <authorList>
            <person name="Weinstock G."/>
            <person name="Sodergren E."/>
            <person name="Clifton S."/>
            <person name="Fulton L."/>
            <person name="Fulton B."/>
            <person name="Courtney L."/>
            <person name="Fronick C."/>
            <person name="Harrison M."/>
            <person name="Strong C."/>
            <person name="Farmer C."/>
            <person name="Delahaunty K."/>
            <person name="Markovic C."/>
            <person name="Hall O."/>
            <person name="Minx P."/>
            <person name="Tomlinson C."/>
            <person name="Mitreva M."/>
            <person name="Hou S."/>
            <person name="Chen J."/>
            <person name="Wollam A."/>
            <person name="Pepin K.H."/>
            <person name="Johnson M."/>
            <person name="Bhonagiri V."/>
            <person name="Zhang X."/>
            <person name="Suruliraj S."/>
            <person name="Warren W."/>
            <person name="Chinwalla A."/>
            <person name="Mardis E.R."/>
            <person name="Wilson R.K."/>
        </authorList>
    </citation>
    <scope>NUCLEOTIDE SEQUENCE [LARGE SCALE GENOMIC DNA]</scope>
    <source>
        <strain evidence="1 2">DSM 18206</strain>
    </source>
</reference>
<dbReference type="Proteomes" id="UP000004407">
    <property type="component" value="Unassembled WGS sequence"/>
</dbReference>
<name>G6AVJ1_9BACT</name>